<accession>A0AAE5BU12</accession>
<proteinExistence type="inferred from homology"/>
<dbReference type="EMBL" id="JAABNR010000029">
    <property type="protein sequence ID" value="NBZ89675.1"/>
    <property type="molecule type" value="Genomic_DNA"/>
</dbReference>
<keyword evidence="6" id="KW-1185">Reference proteome</keyword>
<evidence type="ECO:0000259" key="4">
    <source>
        <dbReference type="Pfam" id="PF00535"/>
    </source>
</evidence>
<gene>
    <name evidence="5" type="ORF">GV832_18970</name>
</gene>
<dbReference type="RefSeq" id="WP_168776473.1">
    <property type="nucleotide sequence ID" value="NZ_JAABNR010000029.1"/>
</dbReference>
<dbReference type="GO" id="GO:0016757">
    <property type="term" value="F:glycosyltransferase activity"/>
    <property type="evidence" value="ECO:0007669"/>
    <property type="project" value="UniProtKB-KW"/>
</dbReference>
<evidence type="ECO:0000313" key="5">
    <source>
        <dbReference type="EMBL" id="NBZ89675.1"/>
    </source>
</evidence>
<evidence type="ECO:0000256" key="1">
    <source>
        <dbReference type="ARBA" id="ARBA00006739"/>
    </source>
</evidence>
<dbReference type="CDD" id="cd00761">
    <property type="entry name" value="Glyco_tranf_GTA_type"/>
    <property type="match status" value="1"/>
</dbReference>
<protein>
    <submittedName>
        <fullName evidence="5">Glycosyltransferase</fullName>
    </submittedName>
</protein>
<name>A0AAE5BU12_9RHOB</name>
<reference evidence="5" key="1">
    <citation type="submission" date="2020-01" db="EMBL/GenBank/DDBJ databases">
        <authorList>
            <person name="Chen W.-M."/>
        </authorList>
    </citation>
    <scope>NUCLEOTIDE SEQUENCE</scope>
    <source>
        <strain evidence="5">CYK-10</strain>
    </source>
</reference>
<dbReference type="Proteomes" id="UP001193501">
    <property type="component" value="Unassembled WGS sequence"/>
</dbReference>
<feature type="domain" description="Glycosyltransferase 2-like" evidence="4">
    <location>
        <begin position="6"/>
        <end position="117"/>
    </location>
</feature>
<keyword evidence="2" id="KW-0328">Glycosyltransferase</keyword>
<comment type="similarity">
    <text evidence="1">Belongs to the glycosyltransferase 2 family.</text>
</comment>
<dbReference type="SUPFAM" id="SSF53448">
    <property type="entry name" value="Nucleotide-diphospho-sugar transferases"/>
    <property type="match status" value="1"/>
</dbReference>
<evidence type="ECO:0000256" key="2">
    <source>
        <dbReference type="ARBA" id="ARBA00022676"/>
    </source>
</evidence>
<evidence type="ECO:0000256" key="3">
    <source>
        <dbReference type="ARBA" id="ARBA00022679"/>
    </source>
</evidence>
<dbReference type="AlphaFoldDB" id="A0AAE5BU12"/>
<organism evidence="5 6">
    <name type="scientific">Stagnihabitans tardus</name>
    <dbReference type="NCBI Taxonomy" id="2699202"/>
    <lineage>
        <taxon>Bacteria</taxon>
        <taxon>Pseudomonadati</taxon>
        <taxon>Pseudomonadota</taxon>
        <taxon>Alphaproteobacteria</taxon>
        <taxon>Rhodobacterales</taxon>
        <taxon>Paracoccaceae</taxon>
        <taxon>Stagnihabitans</taxon>
    </lineage>
</organism>
<dbReference type="InterPro" id="IPR001173">
    <property type="entry name" value="Glyco_trans_2-like"/>
</dbReference>
<keyword evidence="3" id="KW-0808">Transferase</keyword>
<dbReference type="Gene3D" id="3.90.550.10">
    <property type="entry name" value="Spore Coat Polysaccharide Biosynthesis Protein SpsA, Chain A"/>
    <property type="match status" value="1"/>
</dbReference>
<evidence type="ECO:0000313" key="6">
    <source>
        <dbReference type="Proteomes" id="UP001193501"/>
    </source>
</evidence>
<sequence length="288" mass="30900">MTPLISIVIPTFRRPEDLAALLAVLAPDLPGDVELLVVDNSPEAGARQVVEAQARALYLHEPQPGVARARNAGVAAARGGHVLFIDDDERPGPGWLAAWRRLAEAGVAAAFGPVRPVFAVPPPPGLEAAFTAMFSRDLGLEEGADVTGQRAWLGTGNALFDRARCFGRGAPFDLRFDAGGEDVWFLRHLAEDLGLGLTWAAGAEVFEHVPASRLTEDYLCRRRFHGGQLRSLVEAGGGHWLRVGFWMAAGAVQALGFGLAAQLPLAARGALRAKAWGGLGKLLWWRRR</sequence>
<dbReference type="PANTHER" id="PTHR43179">
    <property type="entry name" value="RHAMNOSYLTRANSFERASE WBBL"/>
    <property type="match status" value="1"/>
</dbReference>
<comment type="caution">
    <text evidence="5">The sequence shown here is derived from an EMBL/GenBank/DDBJ whole genome shotgun (WGS) entry which is preliminary data.</text>
</comment>
<dbReference type="Pfam" id="PF00535">
    <property type="entry name" value="Glycos_transf_2"/>
    <property type="match status" value="1"/>
</dbReference>
<dbReference type="PANTHER" id="PTHR43179:SF12">
    <property type="entry name" value="GALACTOFURANOSYLTRANSFERASE GLFT2"/>
    <property type="match status" value="1"/>
</dbReference>
<dbReference type="InterPro" id="IPR029044">
    <property type="entry name" value="Nucleotide-diphossugar_trans"/>
</dbReference>